<dbReference type="Proteomes" id="UP000430634">
    <property type="component" value="Unassembled WGS sequence"/>
</dbReference>
<reference evidence="2" key="4">
    <citation type="submission" date="2024-05" db="EMBL/GenBank/DDBJ databases">
        <authorList>
            <person name="Sun Q."/>
            <person name="Zhou Y."/>
        </authorList>
    </citation>
    <scope>NUCLEOTIDE SEQUENCE</scope>
    <source>
        <strain evidence="2">CGMCC 1.15931</strain>
    </source>
</reference>
<dbReference type="Proteomes" id="UP000622638">
    <property type="component" value="Unassembled WGS sequence"/>
</dbReference>
<feature type="region of interest" description="Disordered" evidence="1">
    <location>
        <begin position="1"/>
        <end position="21"/>
    </location>
</feature>
<protein>
    <submittedName>
        <fullName evidence="3">Uncharacterized protein</fullName>
    </submittedName>
</protein>
<evidence type="ECO:0000313" key="2">
    <source>
        <dbReference type="EMBL" id="GGC13907.1"/>
    </source>
</evidence>
<evidence type="ECO:0000313" key="4">
    <source>
        <dbReference type="Proteomes" id="UP000430634"/>
    </source>
</evidence>
<accession>A0A6I3T0H0</accession>
<reference evidence="3 4" key="3">
    <citation type="submission" date="2019-11" db="EMBL/GenBank/DDBJ databases">
        <title>Type strains purchased from KCTC, JCM and DSMZ.</title>
        <authorList>
            <person name="Lu H."/>
        </authorList>
    </citation>
    <scope>NUCLEOTIDE SEQUENCE [LARGE SCALE GENOMIC DNA]</scope>
    <source>
        <strain evidence="3 4">KCTC 52429</strain>
    </source>
</reference>
<organism evidence="3 4">
    <name type="scientific">Pseudoduganella buxea</name>
    <dbReference type="NCBI Taxonomy" id="1949069"/>
    <lineage>
        <taxon>Bacteria</taxon>
        <taxon>Pseudomonadati</taxon>
        <taxon>Pseudomonadota</taxon>
        <taxon>Betaproteobacteria</taxon>
        <taxon>Burkholderiales</taxon>
        <taxon>Oxalobacteraceae</taxon>
        <taxon>Telluria group</taxon>
        <taxon>Pseudoduganella</taxon>
    </lineage>
</organism>
<reference evidence="5" key="2">
    <citation type="journal article" date="2019" name="Int. J. Syst. Evol. Microbiol.">
        <title>The Global Catalogue of Microorganisms (GCM) 10K type strain sequencing project: providing services to taxonomists for standard genome sequencing and annotation.</title>
        <authorList>
            <consortium name="The Broad Institute Genomics Platform"/>
            <consortium name="The Broad Institute Genome Sequencing Center for Infectious Disease"/>
            <person name="Wu L."/>
            <person name="Ma J."/>
        </authorList>
    </citation>
    <scope>NUCLEOTIDE SEQUENCE [LARGE SCALE GENOMIC DNA]</scope>
    <source>
        <strain evidence="5">CGMCC 1.15931</strain>
    </source>
</reference>
<dbReference type="AlphaFoldDB" id="A0A6I3T0H0"/>
<gene>
    <name evidence="2" type="ORF">GCM10011572_39130</name>
    <name evidence="3" type="ORF">GM672_20280</name>
</gene>
<reference evidence="2" key="1">
    <citation type="journal article" date="2014" name="Int. J. Syst. Evol. Microbiol.">
        <title>Complete genome of a new Firmicutes species belonging to the dominant human colonic microbiota ('Ruminococcus bicirculans') reveals two chromosomes and a selective capacity to utilize plant glucans.</title>
        <authorList>
            <consortium name="NISC Comparative Sequencing Program"/>
            <person name="Wegmann U."/>
            <person name="Louis P."/>
            <person name="Goesmann A."/>
            <person name="Henrissat B."/>
            <person name="Duncan S.H."/>
            <person name="Flint H.J."/>
        </authorList>
    </citation>
    <scope>NUCLEOTIDE SEQUENCE</scope>
    <source>
        <strain evidence="2">CGMCC 1.15931</strain>
    </source>
</reference>
<evidence type="ECO:0000256" key="1">
    <source>
        <dbReference type="SAM" id="MobiDB-lite"/>
    </source>
</evidence>
<name>A0A6I3T0H0_9BURK</name>
<comment type="caution">
    <text evidence="3">The sequence shown here is derived from an EMBL/GenBank/DDBJ whole genome shotgun (WGS) entry which is preliminary data.</text>
</comment>
<dbReference type="RefSeq" id="WP_155472351.1">
    <property type="nucleotide sequence ID" value="NZ_BMKG01000018.1"/>
</dbReference>
<evidence type="ECO:0000313" key="3">
    <source>
        <dbReference type="EMBL" id="MTV55071.1"/>
    </source>
</evidence>
<dbReference type="OrthoDB" id="6021991at2"/>
<proteinExistence type="predicted"/>
<dbReference type="EMBL" id="WNKZ01000070">
    <property type="protein sequence ID" value="MTV55071.1"/>
    <property type="molecule type" value="Genomic_DNA"/>
</dbReference>
<keyword evidence="5" id="KW-1185">Reference proteome</keyword>
<sequence length="189" mass="21256">MTDHHDHDHAHAHGHDDDKSQRHDLAVFQHGRPPVDRSAIHGWGADLDHKNRPGYPMERMPQRLDAPLTQPEPQARHVEVLVSPERPHMTPLFGSPQPPKGLSGMLRRAAFKTTENDIRHWLLLLLADRVNVVEGIGEDLARGHVPNVFAEMGIKAEWEHNRVGLVKKVAVTAAVAGVAYYLLKGRKER</sequence>
<evidence type="ECO:0000313" key="5">
    <source>
        <dbReference type="Proteomes" id="UP000622638"/>
    </source>
</evidence>
<dbReference type="EMBL" id="BMKG01000018">
    <property type="protein sequence ID" value="GGC13907.1"/>
    <property type="molecule type" value="Genomic_DNA"/>
</dbReference>